<evidence type="ECO:0000313" key="11">
    <source>
        <dbReference type="EMBL" id="KIK28846.1"/>
    </source>
</evidence>
<dbReference type="STRING" id="765257.A0A0C9ZHV4"/>
<reference evidence="11 12" key="1">
    <citation type="submission" date="2014-04" db="EMBL/GenBank/DDBJ databases">
        <authorList>
            <consortium name="DOE Joint Genome Institute"/>
            <person name="Kuo A."/>
            <person name="Kohler A."/>
            <person name="Costa M.D."/>
            <person name="Nagy L.G."/>
            <person name="Floudas D."/>
            <person name="Copeland A."/>
            <person name="Barry K.W."/>
            <person name="Cichocki N."/>
            <person name="Veneault-Fourrey C."/>
            <person name="LaButti K."/>
            <person name="Lindquist E.A."/>
            <person name="Lipzen A."/>
            <person name="Lundell T."/>
            <person name="Morin E."/>
            <person name="Murat C."/>
            <person name="Sun H."/>
            <person name="Tunlid A."/>
            <person name="Henrissat B."/>
            <person name="Grigoriev I.V."/>
            <person name="Hibbett D.S."/>
            <person name="Martin F."/>
            <person name="Nordberg H.P."/>
            <person name="Cantor M.N."/>
            <person name="Hua S.X."/>
        </authorList>
    </citation>
    <scope>NUCLEOTIDE SEQUENCE [LARGE SCALE GENOMIC DNA]</scope>
    <source>
        <strain evidence="11 12">441</strain>
    </source>
</reference>
<comment type="similarity">
    <text evidence="1">Belongs to the AB hydrolase superfamily. AB hydrolase 2 family.</text>
</comment>
<evidence type="ECO:0000256" key="3">
    <source>
        <dbReference type="ARBA" id="ARBA00014923"/>
    </source>
</evidence>
<comment type="function">
    <text evidence="7">Hydrolyzes fatty acids from S-acylated cysteine residues in proteins with a strong preference for palmitoylated G-alpha proteins over other acyl substrates. Mediates the deacylation of G-alpha proteins such as GPA1 in vivo, but has weak or no activity toward palmitoylated Ras proteins. Has weak lysophospholipase activity in vitro; however such activity may not exist in vivo.</text>
</comment>
<dbReference type="EC" id="3.1.2.22" evidence="2"/>
<evidence type="ECO:0000256" key="2">
    <source>
        <dbReference type="ARBA" id="ARBA00012423"/>
    </source>
</evidence>
<dbReference type="InterPro" id="IPR050565">
    <property type="entry name" value="LYPA1-2/EST-like"/>
</dbReference>
<dbReference type="PANTHER" id="PTHR10655">
    <property type="entry name" value="LYSOPHOSPHOLIPASE-RELATED"/>
    <property type="match status" value="1"/>
</dbReference>
<dbReference type="Proteomes" id="UP000054018">
    <property type="component" value="Unassembled WGS sequence"/>
</dbReference>
<protein>
    <recommendedName>
        <fullName evidence="3">Acyl-protein thioesterase 1</fullName>
        <ecNumber evidence="2">3.1.2.22</ecNumber>
    </recommendedName>
    <alternativeName>
        <fullName evidence="8">Palmitoyl-protein hydrolase</fullName>
    </alternativeName>
</protein>
<feature type="domain" description="Phospholipase/carboxylesterase/thioesterase" evidence="10">
    <location>
        <begin position="10"/>
        <end position="83"/>
    </location>
</feature>
<evidence type="ECO:0000256" key="4">
    <source>
        <dbReference type="ARBA" id="ARBA00022487"/>
    </source>
</evidence>
<gene>
    <name evidence="11" type="ORF">PISMIDRAFT_673086</name>
</gene>
<keyword evidence="6" id="KW-0276">Fatty acid metabolism</keyword>
<evidence type="ECO:0000313" key="12">
    <source>
        <dbReference type="Proteomes" id="UP000054018"/>
    </source>
</evidence>
<reference evidence="12" key="2">
    <citation type="submission" date="2015-01" db="EMBL/GenBank/DDBJ databases">
        <title>Evolutionary Origins and Diversification of the Mycorrhizal Mutualists.</title>
        <authorList>
            <consortium name="DOE Joint Genome Institute"/>
            <consortium name="Mycorrhizal Genomics Consortium"/>
            <person name="Kohler A."/>
            <person name="Kuo A."/>
            <person name="Nagy L.G."/>
            <person name="Floudas D."/>
            <person name="Copeland A."/>
            <person name="Barry K.W."/>
            <person name="Cichocki N."/>
            <person name="Veneault-Fourrey C."/>
            <person name="LaButti K."/>
            <person name="Lindquist E.A."/>
            <person name="Lipzen A."/>
            <person name="Lundell T."/>
            <person name="Morin E."/>
            <person name="Murat C."/>
            <person name="Riley R."/>
            <person name="Ohm R."/>
            <person name="Sun H."/>
            <person name="Tunlid A."/>
            <person name="Henrissat B."/>
            <person name="Grigoriev I.V."/>
            <person name="Hibbett D.S."/>
            <person name="Martin F."/>
        </authorList>
    </citation>
    <scope>NUCLEOTIDE SEQUENCE [LARGE SCALE GENOMIC DNA]</scope>
    <source>
        <strain evidence="12">441</strain>
    </source>
</reference>
<evidence type="ECO:0000259" key="10">
    <source>
        <dbReference type="Pfam" id="PF02230"/>
    </source>
</evidence>
<dbReference type="GO" id="GO:0052689">
    <property type="term" value="F:carboxylic ester hydrolase activity"/>
    <property type="evidence" value="ECO:0007669"/>
    <property type="project" value="UniProtKB-KW"/>
</dbReference>
<accession>A0A0C9ZHV4</accession>
<dbReference type="OrthoDB" id="2418081at2759"/>
<dbReference type="GO" id="GO:0008474">
    <property type="term" value="F:palmitoyl-(protein) hydrolase activity"/>
    <property type="evidence" value="ECO:0007669"/>
    <property type="project" value="UniProtKB-EC"/>
</dbReference>
<organism evidence="11 12">
    <name type="scientific">Pisolithus microcarpus 441</name>
    <dbReference type="NCBI Taxonomy" id="765257"/>
    <lineage>
        <taxon>Eukaryota</taxon>
        <taxon>Fungi</taxon>
        <taxon>Dikarya</taxon>
        <taxon>Basidiomycota</taxon>
        <taxon>Agaricomycotina</taxon>
        <taxon>Agaricomycetes</taxon>
        <taxon>Agaricomycetidae</taxon>
        <taxon>Boletales</taxon>
        <taxon>Sclerodermatineae</taxon>
        <taxon>Pisolithaceae</taxon>
        <taxon>Pisolithus</taxon>
    </lineage>
</organism>
<dbReference type="AlphaFoldDB" id="A0A0C9ZHV4"/>
<keyword evidence="4" id="KW-0719">Serine esterase</keyword>
<name>A0A0C9ZHV4_9AGAM</name>
<evidence type="ECO:0000256" key="8">
    <source>
        <dbReference type="ARBA" id="ARBA00031195"/>
    </source>
</evidence>
<evidence type="ECO:0000256" key="5">
    <source>
        <dbReference type="ARBA" id="ARBA00022801"/>
    </source>
</evidence>
<dbReference type="GO" id="GO:0006631">
    <property type="term" value="P:fatty acid metabolic process"/>
    <property type="evidence" value="ECO:0007669"/>
    <property type="project" value="UniProtKB-KW"/>
</dbReference>
<evidence type="ECO:0000256" key="9">
    <source>
        <dbReference type="ARBA" id="ARBA00047337"/>
    </source>
</evidence>
<feature type="domain" description="Phospholipase/carboxylesterase/thioesterase" evidence="10">
    <location>
        <begin position="97"/>
        <end position="256"/>
    </location>
</feature>
<keyword evidence="12" id="KW-1185">Reference proteome</keyword>
<dbReference type="EMBL" id="KN833691">
    <property type="protein sequence ID" value="KIK28846.1"/>
    <property type="molecule type" value="Genomic_DNA"/>
</dbReference>
<keyword evidence="5" id="KW-0378">Hydrolase</keyword>
<dbReference type="InterPro" id="IPR003140">
    <property type="entry name" value="PLipase/COase/thioEstase"/>
</dbReference>
<proteinExistence type="inferred from homology"/>
<dbReference type="GO" id="GO:0005737">
    <property type="term" value="C:cytoplasm"/>
    <property type="evidence" value="ECO:0007669"/>
    <property type="project" value="TreeGrafter"/>
</dbReference>
<evidence type="ECO:0000256" key="6">
    <source>
        <dbReference type="ARBA" id="ARBA00022832"/>
    </source>
</evidence>
<evidence type="ECO:0000256" key="7">
    <source>
        <dbReference type="ARBA" id="ARBA00029392"/>
    </source>
</evidence>
<dbReference type="Pfam" id="PF02230">
    <property type="entry name" value="Abhydrolase_2"/>
    <property type="match status" value="2"/>
</dbReference>
<dbReference type="HOGENOM" id="CLU_049413_3_8_1"/>
<dbReference type="PANTHER" id="PTHR10655:SF17">
    <property type="entry name" value="LYSOPHOSPHOLIPASE-LIKE PROTEIN 1"/>
    <property type="match status" value="1"/>
</dbReference>
<keyword evidence="6" id="KW-0443">Lipid metabolism</keyword>
<dbReference type="SUPFAM" id="SSF53474">
    <property type="entry name" value="alpha/beta-Hydrolases"/>
    <property type="match status" value="1"/>
</dbReference>
<sequence length="263" mass="28272">MVTEPYPALVVPAVGKHSATIIFVHGLGDSGHGWKAAAETLGQNPSLQHIKWVLPHAHSRPVTVSNGKEIPAWFDICLNALKGSEEQHEHVKVTPSGDLQKVACNGFEDREGILQSVQILNDIIKEEIESGLGADRIVLGGFSQGGALSLLTGLTTEHKLGGVIALSALLHLQKELKDLITQHARSLPIFWAHGDADSLAPTKLVDQSVDFLTSFGISRLEQEEFGKPGLAFVTYAGLGHSSSPDELRDMGQFMSRVVPVDTV</sequence>
<evidence type="ECO:0000256" key="1">
    <source>
        <dbReference type="ARBA" id="ARBA00006499"/>
    </source>
</evidence>
<comment type="catalytic activity">
    <reaction evidence="9">
        <text>S-hexadecanoyl-L-cysteinyl-[protein] + H2O = L-cysteinyl-[protein] + hexadecanoate + H(+)</text>
        <dbReference type="Rhea" id="RHEA:19233"/>
        <dbReference type="Rhea" id="RHEA-COMP:10131"/>
        <dbReference type="Rhea" id="RHEA-COMP:11032"/>
        <dbReference type="ChEBI" id="CHEBI:7896"/>
        <dbReference type="ChEBI" id="CHEBI:15377"/>
        <dbReference type="ChEBI" id="CHEBI:15378"/>
        <dbReference type="ChEBI" id="CHEBI:29950"/>
        <dbReference type="ChEBI" id="CHEBI:74151"/>
        <dbReference type="EC" id="3.1.2.22"/>
    </reaction>
</comment>
<dbReference type="InterPro" id="IPR029058">
    <property type="entry name" value="AB_hydrolase_fold"/>
</dbReference>
<dbReference type="Gene3D" id="3.40.50.1820">
    <property type="entry name" value="alpha/beta hydrolase"/>
    <property type="match status" value="1"/>
</dbReference>